<name>A0A6C0JWX0_9ZZZZ</name>
<dbReference type="InterPro" id="IPR003615">
    <property type="entry name" value="HNH_nuc"/>
</dbReference>
<dbReference type="SMART" id="SM00533">
    <property type="entry name" value="MUTSd"/>
    <property type="match status" value="1"/>
</dbReference>
<evidence type="ECO:0000256" key="1">
    <source>
        <dbReference type="ARBA" id="ARBA00006271"/>
    </source>
</evidence>
<dbReference type="Pfam" id="PF05192">
    <property type="entry name" value="MutS_III"/>
    <property type="match status" value="1"/>
</dbReference>
<dbReference type="GO" id="GO:0006298">
    <property type="term" value="P:mismatch repair"/>
    <property type="evidence" value="ECO:0007669"/>
    <property type="project" value="InterPro"/>
</dbReference>
<protein>
    <recommendedName>
        <fullName evidence="10">DNA mismatch repair proteins mutS family domain-containing protein</fullName>
    </recommendedName>
</protein>
<dbReference type="InterPro" id="IPR000432">
    <property type="entry name" value="DNA_mismatch_repair_MutS_C"/>
</dbReference>
<evidence type="ECO:0000256" key="2">
    <source>
        <dbReference type="ARBA" id="ARBA00022741"/>
    </source>
</evidence>
<evidence type="ECO:0000256" key="4">
    <source>
        <dbReference type="ARBA" id="ARBA00022840"/>
    </source>
</evidence>
<dbReference type="InterPro" id="IPR007696">
    <property type="entry name" value="DNA_mismatch_repair_MutS_core"/>
</dbReference>
<dbReference type="Gene3D" id="3.40.1170.10">
    <property type="entry name" value="DNA repair protein MutS, domain I"/>
    <property type="match status" value="1"/>
</dbReference>
<dbReference type="EMBL" id="MN740695">
    <property type="protein sequence ID" value="QHU08234.1"/>
    <property type="molecule type" value="Genomic_DNA"/>
</dbReference>
<evidence type="ECO:0000313" key="9">
    <source>
        <dbReference type="EMBL" id="QHU08234.1"/>
    </source>
</evidence>
<dbReference type="AlphaFoldDB" id="A0A6C0JWX0"/>
<dbReference type="Pfam" id="PF01624">
    <property type="entry name" value="MutS_I"/>
    <property type="match status" value="1"/>
</dbReference>
<dbReference type="InterPro" id="IPR045076">
    <property type="entry name" value="MutS"/>
</dbReference>
<dbReference type="CDD" id="cd00085">
    <property type="entry name" value="HNHc"/>
    <property type="match status" value="1"/>
</dbReference>
<dbReference type="InterPro" id="IPR036187">
    <property type="entry name" value="DNA_mismatch_repair_MutS_sf"/>
</dbReference>
<accession>A0A6C0JWX0</accession>
<dbReference type="SMART" id="SM00534">
    <property type="entry name" value="MUTSac"/>
    <property type="match status" value="1"/>
</dbReference>
<dbReference type="Gene3D" id="3.40.50.300">
    <property type="entry name" value="P-loop containing nucleotide triphosphate hydrolases"/>
    <property type="match status" value="1"/>
</dbReference>
<keyword evidence="6" id="KW-0234">DNA repair</keyword>
<keyword evidence="2" id="KW-0547">Nucleotide-binding</keyword>
<comment type="similarity">
    <text evidence="1">Belongs to the DNA mismatch repair MutS family.</text>
</comment>
<evidence type="ECO:0000259" key="8">
    <source>
        <dbReference type="SMART" id="SM00534"/>
    </source>
</evidence>
<evidence type="ECO:0000259" key="7">
    <source>
        <dbReference type="SMART" id="SM00533"/>
    </source>
</evidence>
<dbReference type="InterPro" id="IPR007860">
    <property type="entry name" value="DNA_mmatch_repair_MutS_con_dom"/>
</dbReference>
<dbReference type="PIRSF" id="PIRSF037677">
    <property type="entry name" value="DNA_mis_repair_Msh6"/>
    <property type="match status" value="1"/>
</dbReference>
<dbReference type="Pfam" id="PF05188">
    <property type="entry name" value="MutS_II"/>
    <property type="match status" value="1"/>
</dbReference>
<evidence type="ECO:0000256" key="5">
    <source>
        <dbReference type="ARBA" id="ARBA00023125"/>
    </source>
</evidence>
<dbReference type="InterPro" id="IPR036678">
    <property type="entry name" value="MutS_con_dom_sf"/>
</dbReference>
<keyword evidence="4" id="KW-0067">ATP-binding</keyword>
<proteinExistence type="inferred from homology"/>
<dbReference type="Gene3D" id="3.30.420.110">
    <property type="entry name" value="MutS, connector domain"/>
    <property type="match status" value="1"/>
</dbReference>
<dbReference type="GO" id="GO:0005634">
    <property type="term" value="C:nucleus"/>
    <property type="evidence" value="ECO:0007669"/>
    <property type="project" value="TreeGrafter"/>
</dbReference>
<feature type="domain" description="DNA mismatch repair proteins mutS family" evidence="8">
    <location>
        <begin position="634"/>
        <end position="831"/>
    </location>
</feature>
<dbReference type="SUPFAM" id="SSF55271">
    <property type="entry name" value="DNA repair protein MutS, domain I"/>
    <property type="match status" value="1"/>
</dbReference>
<dbReference type="PANTHER" id="PTHR11361:SF34">
    <property type="entry name" value="DNA MISMATCH REPAIR PROTEIN MSH1, MITOCHONDRIAL"/>
    <property type="match status" value="1"/>
</dbReference>
<dbReference type="SUPFAM" id="SSF48334">
    <property type="entry name" value="DNA repair protein MutS, domain III"/>
    <property type="match status" value="1"/>
</dbReference>
<evidence type="ECO:0000256" key="6">
    <source>
        <dbReference type="ARBA" id="ARBA00023204"/>
    </source>
</evidence>
<dbReference type="GO" id="GO:0140664">
    <property type="term" value="F:ATP-dependent DNA damage sensor activity"/>
    <property type="evidence" value="ECO:0007669"/>
    <property type="project" value="InterPro"/>
</dbReference>
<dbReference type="SUPFAM" id="SSF52540">
    <property type="entry name" value="P-loop containing nucleoside triphosphate hydrolases"/>
    <property type="match status" value="1"/>
</dbReference>
<dbReference type="InterPro" id="IPR016151">
    <property type="entry name" value="DNA_mismatch_repair_MutS_N"/>
</dbReference>
<dbReference type="PANTHER" id="PTHR11361">
    <property type="entry name" value="DNA MISMATCH REPAIR PROTEIN MUTS FAMILY MEMBER"/>
    <property type="match status" value="1"/>
</dbReference>
<dbReference type="SUPFAM" id="SSF53150">
    <property type="entry name" value="DNA repair protein MutS, domain II"/>
    <property type="match status" value="1"/>
</dbReference>
<feature type="domain" description="DNA mismatch repair protein MutS core" evidence="7">
    <location>
        <begin position="317"/>
        <end position="615"/>
    </location>
</feature>
<dbReference type="InterPro" id="IPR007695">
    <property type="entry name" value="DNA_mismatch_repair_MutS-lik_N"/>
</dbReference>
<dbReference type="GO" id="GO:0005524">
    <property type="term" value="F:ATP binding"/>
    <property type="evidence" value="ECO:0007669"/>
    <property type="project" value="UniProtKB-KW"/>
</dbReference>
<reference evidence="9" key="1">
    <citation type="journal article" date="2020" name="Nature">
        <title>Giant virus diversity and host interactions through global metagenomics.</title>
        <authorList>
            <person name="Schulz F."/>
            <person name="Roux S."/>
            <person name="Paez-Espino D."/>
            <person name="Jungbluth S."/>
            <person name="Walsh D.A."/>
            <person name="Denef V.J."/>
            <person name="McMahon K.D."/>
            <person name="Konstantinidis K.T."/>
            <person name="Eloe-Fadrosh E.A."/>
            <person name="Kyrpides N.C."/>
            <person name="Woyke T."/>
        </authorList>
    </citation>
    <scope>NUCLEOTIDE SEQUENCE</scope>
    <source>
        <strain evidence="9">GVMAG-S-1062768-28</strain>
    </source>
</reference>
<dbReference type="InterPro" id="IPR027417">
    <property type="entry name" value="P-loop_NTPase"/>
</dbReference>
<organism evidence="9">
    <name type="scientific">viral metagenome</name>
    <dbReference type="NCBI Taxonomy" id="1070528"/>
    <lineage>
        <taxon>unclassified sequences</taxon>
        <taxon>metagenomes</taxon>
        <taxon>organismal metagenomes</taxon>
    </lineage>
</organism>
<keyword evidence="3" id="KW-0227">DNA damage</keyword>
<dbReference type="Pfam" id="PF00488">
    <property type="entry name" value="MutS_V"/>
    <property type="match status" value="1"/>
</dbReference>
<evidence type="ECO:0008006" key="10">
    <source>
        <dbReference type="Google" id="ProtNLM"/>
    </source>
</evidence>
<dbReference type="GO" id="GO:0030983">
    <property type="term" value="F:mismatched DNA binding"/>
    <property type="evidence" value="ECO:0007669"/>
    <property type="project" value="InterPro"/>
</dbReference>
<keyword evidence="5" id="KW-0238">DNA-binding</keyword>
<sequence>MASKKSDTIQSTKDNIPPLKNVNNLSMVEQYEYYLDYYTKIYPKCTVILQNGGFYEIYAREGKEDTPLNKNIRYMEKTLYLNVSCTYGRLMAGFPTNAKSKWLEILLGLGWTVVQVDQDKQETGTDRHLAIIHSPGTYLPDIDTEDNKFIVCIRIEAFKNPEFDPVTVGITAIDVTTGETHIYEVYNNKEDQFYAVDEITRFLQSFRPKEILFYSEEEDLGQAQIFKNNFRWKKSFDNIKYSTSVIEKIYGKSLHILCIERFTSALASTCALLEYCQDHNPQLIKNLGRPRIFCNSKYLQLANNAVSQLDIVNNDKTKFGNIFNLVNFTSTPMGHRLLQQRLLFPLKDVEEINKRYQLVECFTDYGKYEKLLVKISDIEKIIRKLHTFPTGLINLTTSLSHAVDLVTLLTETEEDKKSRQDIHALYEYMTETVDMENKERILKGVERLNILYRKIDKCKSIFNDTYTTLNRMVDKVDMILDEKMCCFKTTHKKIATIKQKISNIEPISQNKTYVYFTTTDISTSFDKYIKYLQDANTVWQEEYKKYVDGLLSVWGTKILKICTYIASIDVAVSTAKCAHKYRYVRPVIKDGIDGGKNNKSFIKMREIRHPIIERISSSIYVPHNLDLGYKEESPTGVLLYGFNASGKSSLMKTIGCNLIMAQAGLYVAAAEFKYFPFDNILTRIIGTDNIQKGLSSFAVEMSELNGILSRATESSLILGDEISHGTESISAVSIVASAIETLLSQKCIFLFATHLHELAKMTFLSNNTSKDTDDPTPRLSIYHLAVERKGKEIIYRRDLQDGPGDSLYGIEVARAMRLPDAFISRALAIRKDIVGEISKKTKYNSEMFLEKCGVCSKPADEVHHIRFQSEADKDGFIDHFHKNHLRNLVGLCTGCHKKLHRGHLSISGWVETSFGFYLEYKD</sequence>
<dbReference type="Gene3D" id="1.10.1420.10">
    <property type="match status" value="1"/>
</dbReference>
<dbReference type="InterPro" id="IPR017261">
    <property type="entry name" value="DNA_mismatch_repair_MutS/MSH"/>
</dbReference>
<evidence type="ECO:0000256" key="3">
    <source>
        <dbReference type="ARBA" id="ARBA00022763"/>
    </source>
</evidence>